<proteinExistence type="predicted"/>
<dbReference type="EMBL" id="JABFIF010000001">
    <property type="protein sequence ID" value="NOH14846.1"/>
    <property type="molecule type" value="Genomic_DNA"/>
</dbReference>
<name>A0A7Y3V7J6_CLOCO</name>
<evidence type="ECO:0000313" key="2">
    <source>
        <dbReference type="Proteomes" id="UP000528432"/>
    </source>
</evidence>
<dbReference type="AlphaFoldDB" id="A0A7Y3V7J6"/>
<comment type="caution">
    <text evidence="1">The sequence shown here is derived from an EMBL/GenBank/DDBJ whole genome shotgun (WGS) entry which is preliminary data.</text>
</comment>
<dbReference type="RefSeq" id="WP_171302597.1">
    <property type="nucleotide sequence ID" value="NZ_JABFIF010000001.1"/>
</dbReference>
<gene>
    <name evidence="1" type="ORF">HMJ28_00325</name>
</gene>
<dbReference type="Proteomes" id="UP000528432">
    <property type="component" value="Unassembled WGS sequence"/>
</dbReference>
<dbReference type="Gene3D" id="3.30.40.190">
    <property type="match status" value="1"/>
</dbReference>
<evidence type="ECO:0000313" key="1">
    <source>
        <dbReference type="EMBL" id="NOH14846.1"/>
    </source>
</evidence>
<organism evidence="1 2">
    <name type="scientific">Clostridium cochlearium</name>
    <dbReference type="NCBI Taxonomy" id="1494"/>
    <lineage>
        <taxon>Bacteria</taxon>
        <taxon>Bacillati</taxon>
        <taxon>Bacillota</taxon>
        <taxon>Clostridia</taxon>
        <taxon>Eubacteriales</taxon>
        <taxon>Clostridiaceae</taxon>
        <taxon>Clostridium</taxon>
    </lineage>
</organism>
<sequence length="100" mass="11900">MDKKLFKKIQERYGINCVTCGSNRLVEYHHIIHGNGKRKECETEYSVIPLCWECHKGNNGVHGKNGRKLDLKLKRWLQRKYFKLGYEEKEVRELMGGKLY</sequence>
<accession>A0A7Y3V7J6</accession>
<protein>
    <submittedName>
        <fullName evidence="1">Uncharacterized protein</fullName>
    </submittedName>
</protein>
<reference evidence="1 2" key="1">
    <citation type="submission" date="2020-05" db="EMBL/GenBank/DDBJ databases">
        <title>Draft genome sequence of Clostridium cochlearium strain AGROS13 isolated from a sheep dairy farm in New Zealand.</title>
        <authorList>
            <person name="Gupta T.B."/>
            <person name="Jauregui R."/>
            <person name="Risson A.N."/>
            <person name="Brightwell G."/>
            <person name="Maclean P."/>
        </authorList>
    </citation>
    <scope>NUCLEOTIDE SEQUENCE [LARGE SCALE GENOMIC DNA]</scope>
    <source>
        <strain evidence="1 2">AGROS13</strain>
    </source>
</reference>